<evidence type="ECO:0000256" key="9">
    <source>
        <dbReference type="SAM" id="Phobius"/>
    </source>
</evidence>
<keyword evidence="7" id="KW-0407">Ion channel</keyword>
<keyword evidence="5" id="KW-0406">Ion transport</keyword>
<dbReference type="InterPro" id="IPR045042">
    <property type="entry name" value="YnaI-like"/>
</dbReference>
<dbReference type="Gene3D" id="2.30.30.60">
    <property type="match status" value="1"/>
</dbReference>
<comment type="similarity">
    <text evidence="2">Belongs to the MscS (TC 1.A.23) family.</text>
</comment>
<evidence type="ECO:0000256" key="5">
    <source>
        <dbReference type="ARBA" id="ARBA00023065"/>
    </source>
</evidence>
<dbReference type="InterPro" id="IPR057483">
    <property type="entry name" value="MSL2/3_TM_dom"/>
</dbReference>
<dbReference type="InterPro" id="IPR056876">
    <property type="entry name" value="Msl2-3_C"/>
</dbReference>
<sequence length="549" mass="60799">MMAVSGSLQLPHQLGICKDHGYSKQFKSAMGRGKLHLLSATLSSCASRQDSWSIHLSDSVYGPIRSVPYRCNVLKCHSFLPPGQALQLPSVKTASMALTRSYNALQGSPLVVKLVPAVGIIIFALWGLGPLMRQSRNLFLHKSDNSWKKSRTYYVMTSYLQPLLLWTGATLICRALDPIVLPSEASQVVKQRLLNFVRSLSTVLAFAYCLSSVIQQTQKFLMETSETSDTRNMGFQFAGKAVYSAVWVAAVSLFMELLGFSTQKWLTAGGLGTVLLTLAGREIFTNFLSSAMIHATRPFIVNEWIQTKIEGYEVSGTVEHVGWWSPTIVRGEDREAVHIPNHKFTVNVVRNLSQKTHWRIKTHLAISHLDVNKINSIVADMRKVLAKNPQVEQQRLHRRVFLDNINPENQALLILVSCFVKTSHYEEYLCVKCGQVESKTVRPRHGLHLTTKTVAKVGATPISDSKVRETLTSDTKADLKVGEMRNSDTKEEVCKAATASTTDPKVGDKGTVKSTSKPVSKTDSKVSELSTSDFRTPGSISDNSSQKTT</sequence>
<organism evidence="13 14">
    <name type="scientific">Liquidambar formosana</name>
    <name type="common">Formosan gum</name>
    <dbReference type="NCBI Taxonomy" id="63359"/>
    <lineage>
        <taxon>Eukaryota</taxon>
        <taxon>Viridiplantae</taxon>
        <taxon>Streptophyta</taxon>
        <taxon>Embryophyta</taxon>
        <taxon>Tracheophyta</taxon>
        <taxon>Spermatophyta</taxon>
        <taxon>Magnoliopsida</taxon>
        <taxon>eudicotyledons</taxon>
        <taxon>Gunneridae</taxon>
        <taxon>Pentapetalae</taxon>
        <taxon>Saxifragales</taxon>
        <taxon>Altingiaceae</taxon>
        <taxon>Liquidambar</taxon>
    </lineage>
</organism>
<accession>A0AAP0RTB6</accession>
<feature type="domain" description="Mechanosensitive channel protein 2/3 transmembrane" evidence="12">
    <location>
        <begin position="152"/>
        <end position="281"/>
    </location>
</feature>
<feature type="domain" description="Mechanosensitive ion channel protein 2/3 C-terminal" evidence="11">
    <location>
        <begin position="358"/>
        <end position="432"/>
    </location>
</feature>
<evidence type="ECO:0000256" key="8">
    <source>
        <dbReference type="SAM" id="MobiDB-lite"/>
    </source>
</evidence>
<evidence type="ECO:0008006" key="15">
    <source>
        <dbReference type="Google" id="ProtNLM"/>
    </source>
</evidence>
<dbReference type="GO" id="GO:0016020">
    <property type="term" value="C:membrane"/>
    <property type="evidence" value="ECO:0007669"/>
    <property type="project" value="UniProtKB-SubCell"/>
</dbReference>
<gene>
    <name evidence="13" type="ORF">L1049_023340</name>
</gene>
<feature type="region of interest" description="Disordered" evidence="8">
    <location>
        <begin position="484"/>
        <end position="549"/>
    </location>
</feature>
<dbReference type="AlphaFoldDB" id="A0AAP0RTB6"/>
<feature type="transmembrane region" description="Helical" evidence="9">
    <location>
        <begin position="110"/>
        <end position="132"/>
    </location>
</feature>
<keyword evidence="3 9" id="KW-0812">Transmembrane</keyword>
<evidence type="ECO:0000256" key="4">
    <source>
        <dbReference type="ARBA" id="ARBA00022989"/>
    </source>
</evidence>
<comment type="subcellular location">
    <subcellularLocation>
        <location evidence="1">Membrane</location>
        <topology evidence="1">Multi-pass membrane protein</topology>
    </subcellularLocation>
</comment>
<dbReference type="Pfam" id="PF24956">
    <property type="entry name" value="Msl2-3_C"/>
    <property type="match status" value="1"/>
</dbReference>
<evidence type="ECO:0000313" key="13">
    <source>
        <dbReference type="EMBL" id="KAK9284172.1"/>
    </source>
</evidence>
<evidence type="ECO:0000259" key="11">
    <source>
        <dbReference type="Pfam" id="PF24956"/>
    </source>
</evidence>
<dbReference type="Pfam" id="PF00924">
    <property type="entry name" value="MS_channel_2nd"/>
    <property type="match status" value="1"/>
</dbReference>
<dbReference type="Proteomes" id="UP001415857">
    <property type="component" value="Unassembled WGS sequence"/>
</dbReference>
<dbReference type="Gene3D" id="1.10.287.1260">
    <property type="match status" value="1"/>
</dbReference>
<evidence type="ECO:0000256" key="1">
    <source>
        <dbReference type="ARBA" id="ARBA00004141"/>
    </source>
</evidence>
<dbReference type="PANTHER" id="PTHR43634:SF16">
    <property type="entry name" value="MECHANOSENSITIVE ION CHANNEL PROTEIN 2, CHLOROPLASTIC"/>
    <property type="match status" value="1"/>
</dbReference>
<dbReference type="SUPFAM" id="SSF50182">
    <property type="entry name" value="Sm-like ribonucleoproteins"/>
    <property type="match status" value="1"/>
</dbReference>
<comment type="caution">
    <text evidence="13">The sequence shown here is derived from an EMBL/GenBank/DDBJ whole genome shotgun (WGS) entry which is preliminary data.</text>
</comment>
<feature type="compositionally biased region" description="Polar residues" evidence="8">
    <location>
        <begin position="527"/>
        <end position="549"/>
    </location>
</feature>
<evidence type="ECO:0000313" key="14">
    <source>
        <dbReference type="Proteomes" id="UP001415857"/>
    </source>
</evidence>
<reference evidence="13 14" key="1">
    <citation type="journal article" date="2024" name="Plant J.">
        <title>Genome sequences and population genomics reveal climatic adaptation and genomic divergence between two closely related sweetgum species.</title>
        <authorList>
            <person name="Xu W.Q."/>
            <person name="Ren C.Q."/>
            <person name="Zhang X.Y."/>
            <person name="Comes H.P."/>
            <person name="Liu X.H."/>
            <person name="Li Y.G."/>
            <person name="Kettle C.J."/>
            <person name="Jalonen R."/>
            <person name="Gaisberger H."/>
            <person name="Ma Y.Z."/>
            <person name="Qiu Y.X."/>
        </authorList>
    </citation>
    <scope>NUCLEOTIDE SEQUENCE [LARGE SCALE GENOMIC DNA]</scope>
    <source>
        <strain evidence="13">Hangzhou</strain>
    </source>
</reference>
<evidence type="ECO:0000259" key="12">
    <source>
        <dbReference type="Pfam" id="PF25237"/>
    </source>
</evidence>
<evidence type="ECO:0000256" key="3">
    <source>
        <dbReference type="ARBA" id="ARBA00022692"/>
    </source>
</evidence>
<dbReference type="Pfam" id="PF25237">
    <property type="entry name" value="MSL2_3"/>
    <property type="match status" value="1"/>
</dbReference>
<keyword evidence="14" id="KW-1185">Reference proteome</keyword>
<name>A0AAP0RTB6_LIQFO</name>
<evidence type="ECO:0000259" key="10">
    <source>
        <dbReference type="Pfam" id="PF00924"/>
    </source>
</evidence>
<dbReference type="EMBL" id="JBBPBK010000005">
    <property type="protein sequence ID" value="KAK9284172.1"/>
    <property type="molecule type" value="Genomic_DNA"/>
</dbReference>
<keyword evidence="4 9" id="KW-1133">Transmembrane helix</keyword>
<evidence type="ECO:0000256" key="6">
    <source>
        <dbReference type="ARBA" id="ARBA00023136"/>
    </source>
</evidence>
<feature type="domain" description="Mechanosensitive ion channel MscS" evidence="10">
    <location>
        <begin position="283"/>
        <end position="353"/>
    </location>
</feature>
<dbReference type="GO" id="GO:0034220">
    <property type="term" value="P:monoatomic ion transmembrane transport"/>
    <property type="evidence" value="ECO:0007669"/>
    <property type="project" value="UniProtKB-KW"/>
</dbReference>
<protein>
    <recommendedName>
        <fullName evidence="15">Mechanosensitive ion channel protein 2, chloroplastic-like</fullName>
    </recommendedName>
</protein>
<dbReference type="InterPro" id="IPR006685">
    <property type="entry name" value="MscS_channel_2nd"/>
</dbReference>
<feature type="compositionally biased region" description="Basic and acidic residues" evidence="8">
    <location>
        <begin position="484"/>
        <end position="494"/>
    </location>
</feature>
<keyword evidence="5" id="KW-0813">Transport</keyword>
<evidence type="ECO:0000256" key="2">
    <source>
        <dbReference type="ARBA" id="ARBA00008017"/>
    </source>
</evidence>
<keyword evidence="6 9" id="KW-0472">Membrane</keyword>
<dbReference type="PANTHER" id="PTHR43634">
    <property type="entry name" value="OW CONDUCTANCE MECHANOSENSITIVE CHANNEL"/>
    <property type="match status" value="1"/>
</dbReference>
<dbReference type="InterPro" id="IPR023408">
    <property type="entry name" value="MscS_beta-dom_sf"/>
</dbReference>
<evidence type="ECO:0000256" key="7">
    <source>
        <dbReference type="ARBA" id="ARBA00023303"/>
    </source>
</evidence>
<dbReference type="InterPro" id="IPR010920">
    <property type="entry name" value="LSM_dom_sf"/>
</dbReference>
<proteinExistence type="inferred from homology"/>